<reference evidence="2 3" key="1">
    <citation type="journal article" date="2019" name="Int. J. Syst. Evol. Microbiol.">
        <title>The Global Catalogue of Microorganisms (GCM) 10K type strain sequencing project: providing services to taxonomists for standard genome sequencing and annotation.</title>
        <authorList>
            <consortium name="The Broad Institute Genomics Platform"/>
            <consortium name="The Broad Institute Genome Sequencing Center for Infectious Disease"/>
            <person name="Wu L."/>
            <person name="Ma J."/>
        </authorList>
    </citation>
    <scope>NUCLEOTIDE SEQUENCE [LARGE SCALE GENOMIC DNA]</scope>
    <source>
        <strain evidence="2 3">DSM 29988</strain>
    </source>
</reference>
<evidence type="ECO:0000313" key="2">
    <source>
        <dbReference type="EMBL" id="MFC7203187.1"/>
    </source>
</evidence>
<sequence length="167" mass="18109">MVRENERPRSAARIVFDTAVRGAIGGFVGTVMMSLYRLPIFRALPPTAEFWAQYVAGGPAEVHFGTGYVLHALYGTVGGAVLGAVLPALNERSPLDGERTALLSGVVYSLVLSWVGAKIIFERLLNRELDEEEALVFHVGHLVYGLTLGTWLGRHNPMGAVYDTPAE</sequence>
<organism evidence="2 3">
    <name type="scientific">Haloferax namakaokahaiae</name>
    <dbReference type="NCBI Taxonomy" id="1748331"/>
    <lineage>
        <taxon>Archaea</taxon>
        <taxon>Methanobacteriati</taxon>
        <taxon>Methanobacteriota</taxon>
        <taxon>Stenosarchaea group</taxon>
        <taxon>Halobacteria</taxon>
        <taxon>Halobacteriales</taxon>
        <taxon>Haloferacaceae</taxon>
        <taxon>Haloferax</taxon>
    </lineage>
</organism>
<gene>
    <name evidence="2" type="ORF">ACFQJC_06650</name>
</gene>
<feature type="transmembrane region" description="Helical" evidence="1">
    <location>
        <begin position="68"/>
        <end position="89"/>
    </location>
</feature>
<evidence type="ECO:0000313" key="3">
    <source>
        <dbReference type="Proteomes" id="UP001596481"/>
    </source>
</evidence>
<keyword evidence="1" id="KW-0472">Membrane</keyword>
<feature type="transmembrane region" description="Helical" evidence="1">
    <location>
        <begin position="133"/>
        <end position="152"/>
    </location>
</feature>
<feature type="transmembrane region" description="Helical" evidence="1">
    <location>
        <begin position="12"/>
        <end position="36"/>
    </location>
</feature>
<accession>A0ABD5ZDX8</accession>
<keyword evidence="1" id="KW-1133">Transmembrane helix</keyword>
<dbReference type="Proteomes" id="UP001596481">
    <property type="component" value="Unassembled WGS sequence"/>
</dbReference>
<dbReference type="EMBL" id="JBHTAA010000002">
    <property type="protein sequence ID" value="MFC7203187.1"/>
    <property type="molecule type" value="Genomic_DNA"/>
</dbReference>
<proteinExistence type="predicted"/>
<protein>
    <submittedName>
        <fullName evidence="2">DUF6789 family protein</fullName>
    </submittedName>
</protein>
<name>A0ABD5ZDX8_9EURY</name>
<evidence type="ECO:0000256" key="1">
    <source>
        <dbReference type="SAM" id="Phobius"/>
    </source>
</evidence>
<comment type="caution">
    <text evidence="2">The sequence shown here is derived from an EMBL/GenBank/DDBJ whole genome shotgun (WGS) entry which is preliminary data.</text>
</comment>
<dbReference type="InterPro" id="IPR046739">
    <property type="entry name" value="DUF6789"/>
</dbReference>
<keyword evidence="3" id="KW-1185">Reference proteome</keyword>
<dbReference type="AlphaFoldDB" id="A0ABD5ZDX8"/>
<keyword evidence="1" id="KW-0812">Transmembrane</keyword>
<feature type="transmembrane region" description="Helical" evidence="1">
    <location>
        <begin position="101"/>
        <end position="121"/>
    </location>
</feature>
<dbReference type="Pfam" id="PF20587">
    <property type="entry name" value="DUF6789"/>
    <property type="match status" value="1"/>
</dbReference>
<dbReference type="RefSeq" id="WP_390222527.1">
    <property type="nucleotide sequence ID" value="NZ_JBHTAA010000002.1"/>
</dbReference>